<sequence length="269" mass="28823">MSRTTAEHVIEVERLHVHAGASHILRGVDLTVRAGEAVTLLGANGSGKSTLVKALVGVAAPSQGTVRVLGARLGTDRVPWERVGYVPQRAGARTGVPSTAAEVVASGLLSGRRWWLPRGWRTRVRDALDQVGLADRTESAMHVLSGGQQQRVLIARALVRDPDVLVLDEPVAGVDHPSQEAFAASVRRLVERGVTVLVVLHELGELDEIVSRAVVLRHGLVVHDGAPPRPRADHDAAAHRHLHPHDDEARRPAPLTQNPVNGSTEEVVS</sequence>
<evidence type="ECO:0000313" key="8">
    <source>
        <dbReference type="Proteomes" id="UP000664617"/>
    </source>
</evidence>
<dbReference type="SUPFAM" id="SSF52540">
    <property type="entry name" value="P-loop containing nucleoside triphosphate hydrolases"/>
    <property type="match status" value="1"/>
</dbReference>
<dbReference type="SMART" id="SM00382">
    <property type="entry name" value="AAA"/>
    <property type="match status" value="1"/>
</dbReference>
<organism evidence="7 8">
    <name type="scientific">Myceligenerans salitolerans</name>
    <dbReference type="NCBI Taxonomy" id="1230528"/>
    <lineage>
        <taxon>Bacteria</taxon>
        <taxon>Bacillati</taxon>
        <taxon>Actinomycetota</taxon>
        <taxon>Actinomycetes</taxon>
        <taxon>Micrococcales</taxon>
        <taxon>Promicromonosporaceae</taxon>
        <taxon>Myceligenerans</taxon>
    </lineage>
</organism>
<dbReference type="PROSITE" id="PS00211">
    <property type="entry name" value="ABC_TRANSPORTER_1"/>
    <property type="match status" value="1"/>
</dbReference>
<dbReference type="PANTHER" id="PTHR42734:SF17">
    <property type="entry name" value="METAL TRANSPORT SYSTEM ATP-BINDING PROTEIN TM_0124-RELATED"/>
    <property type="match status" value="1"/>
</dbReference>
<reference evidence="8" key="2">
    <citation type="submission" date="2023-07" db="EMBL/GenBank/DDBJ databases">
        <title>Myceligenerans salitolerans sp. nov., a halotolerant actinomycete isolated from a salt lake in Xinjiang, China.</title>
        <authorList>
            <person name="Guan T."/>
        </authorList>
    </citation>
    <scope>NUCLEOTIDE SEQUENCE [LARGE SCALE GENOMIC DNA]</scope>
    <source>
        <strain evidence="8">XHU 5031</strain>
    </source>
</reference>
<keyword evidence="2" id="KW-0813">Transport</keyword>
<dbReference type="EMBL" id="JAFMPK010000020">
    <property type="protein sequence ID" value="MBO0608038.1"/>
    <property type="molecule type" value="Genomic_DNA"/>
</dbReference>
<dbReference type="GO" id="GO:0005524">
    <property type="term" value="F:ATP binding"/>
    <property type="evidence" value="ECO:0007669"/>
    <property type="project" value="UniProtKB-KW"/>
</dbReference>
<name>A0ABS3I6D0_9MICO</name>
<dbReference type="Pfam" id="PF00005">
    <property type="entry name" value="ABC_tran"/>
    <property type="match status" value="1"/>
</dbReference>
<feature type="compositionally biased region" description="Basic and acidic residues" evidence="5">
    <location>
        <begin position="230"/>
        <end position="251"/>
    </location>
</feature>
<evidence type="ECO:0000256" key="3">
    <source>
        <dbReference type="ARBA" id="ARBA00022741"/>
    </source>
</evidence>
<reference evidence="7 8" key="1">
    <citation type="submission" date="2021-03" db="EMBL/GenBank/DDBJ databases">
        <authorList>
            <person name="Xin L."/>
        </authorList>
    </citation>
    <scope>NUCLEOTIDE SEQUENCE [LARGE SCALE GENOMIC DNA]</scope>
    <source>
        <strain evidence="7 8">XHU 5031</strain>
    </source>
</reference>
<accession>A0ABS3I6D0</accession>
<keyword evidence="8" id="KW-1185">Reference proteome</keyword>
<comment type="similarity">
    <text evidence="1">Belongs to the ABC transporter superfamily.</text>
</comment>
<evidence type="ECO:0000259" key="6">
    <source>
        <dbReference type="PROSITE" id="PS50893"/>
    </source>
</evidence>
<keyword evidence="3" id="KW-0547">Nucleotide-binding</keyword>
<evidence type="ECO:0000256" key="2">
    <source>
        <dbReference type="ARBA" id="ARBA00022448"/>
    </source>
</evidence>
<evidence type="ECO:0000256" key="1">
    <source>
        <dbReference type="ARBA" id="ARBA00005417"/>
    </source>
</evidence>
<feature type="domain" description="ABC transporter" evidence="6">
    <location>
        <begin position="10"/>
        <end position="243"/>
    </location>
</feature>
<keyword evidence="4 7" id="KW-0067">ATP-binding</keyword>
<proteinExistence type="inferred from homology"/>
<dbReference type="RefSeq" id="WP_207274099.1">
    <property type="nucleotide sequence ID" value="NZ_JAFMPK010000020.1"/>
</dbReference>
<dbReference type="InterPro" id="IPR017871">
    <property type="entry name" value="ABC_transporter-like_CS"/>
</dbReference>
<evidence type="ECO:0000256" key="5">
    <source>
        <dbReference type="SAM" id="MobiDB-lite"/>
    </source>
</evidence>
<gene>
    <name evidence="7" type="ORF">J0911_03240</name>
</gene>
<dbReference type="InterPro" id="IPR003593">
    <property type="entry name" value="AAA+_ATPase"/>
</dbReference>
<feature type="region of interest" description="Disordered" evidence="5">
    <location>
        <begin position="223"/>
        <end position="269"/>
    </location>
</feature>
<protein>
    <submittedName>
        <fullName evidence="7">ATP-binding cassette domain-containing protein</fullName>
    </submittedName>
</protein>
<dbReference type="Gene3D" id="3.40.50.300">
    <property type="entry name" value="P-loop containing nucleotide triphosphate hydrolases"/>
    <property type="match status" value="1"/>
</dbReference>
<feature type="compositionally biased region" description="Polar residues" evidence="5">
    <location>
        <begin position="255"/>
        <end position="269"/>
    </location>
</feature>
<dbReference type="InterPro" id="IPR003439">
    <property type="entry name" value="ABC_transporter-like_ATP-bd"/>
</dbReference>
<evidence type="ECO:0000313" key="7">
    <source>
        <dbReference type="EMBL" id="MBO0608038.1"/>
    </source>
</evidence>
<dbReference type="PANTHER" id="PTHR42734">
    <property type="entry name" value="METAL TRANSPORT SYSTEM ATP-BINDING PROTEIN TM_0124-RELATED"/>
    <property type="match status" value="1"/>
</dbReference>
<dbReference type="InterPro" id="IPR050153">
    <property type="entry name" value="Metal_Ion_Import_ABC"/>
</dbReference>
<dbReference type="Proteomes" id="UP000664617">
    <property type="component" value="Unassembled WGS sequence"/>
</dbReference>
<dbReference type="InterPro" id="IPR027417">
    <property type="entry name" value="P-loop_NTPase"/>
</dbReference>
<comment type="caution">
    <text evidence="7">The sequence shown here is derived from an EMBL/GenBank/DDBJ whole genome shotgun (WGS) entry which is preliminary data.</text>
</comment>
<evidence type="ECO:0000256" key="4">
    <source>
        <dbReference type="ARBA" id="ARBA00022840"/>
    </source>
</evidence>
<dbReference type="PROSITE" id="PS50893">
    <property type="entry name" value="ABC_TRANSPORTER_2"/>
    <property type="match status" value="1"/>
</dbReference>